<dbReference type="EMBL" id="CP093361">
    <property type="protein sequence ID" value="UQS86560.1"/>
    <property type="molecule type" value="Genomic_DNA"/>
</dbReference>
<evidence type="ECO:0000313" key="3">
    <source>
        <dbReference type="Proteomes" id="UP000831181"/>
    </source>
</evidence>
<evidence type="ECO:0000259" key="1">
    <source>
        <dbReference type="Pfam" id="PF14493"/>
    </source>
</evidence>
<sequence>MDQDLIMFFLSAEQPRRIKVIENTLIQRRTVSTLFWGMRYQINDFMGLSPKLNSINTNHELVKLIQAGLVTKNDDSHYRLTSLGTARIHTHQPYFSSSTGLSANANYNLLQFRKRWLLALQITSEYSYRNQHYYPMLIGNRDDSFIKQWFHHFKNHGLVNEIKRGLNHFLSQLPNDLAWQFVKRLNGHSMTGMTLLQQSAVLKRTTGSLLIDEWYLFDNLIIFLLNHQSQYPACYDLLMGTHRDQVSNSARQTYQFFLQNNHLKLIANYRKLRLSTVKEHLLEVAILDFKTHAVFKQMFDRNTWQLLGNLYHGNLDNWQFDRIKQQRPDFDYFYFRMYQILRSNQDG</sequence>
<name>A0A976RRS5_9LACO</name>
<dbReference type="Proteomes" id="UP000831181">
    <property type="component" value="Chromosome"/>
</dbReference>
<keyword evidence="3" id="KW-1185">Reference proteome</keyword>
<proteinExistence type="predicted"/>
<dbReference type="KEGG" id="lbe:MOO44_06610"/>
<protein>
    <submittedName>
        <fullName evidence="2">Helix-turn-helix domain-containing protein</fullName>
    </submittedName>
</protein>
<dbReference type="RefSeq" id="WP_260116362.1">
    <property type="nucleotide sequence ID" value="NZ_CP093361.1"/>
</dbReference>
<dbReference type="AlphaFoldDB" id="A0A976RRS5"/>
<accession>A0A976RRS5</accession>
<feature type="domain" description="Helicase Helix-turn-helix" evidence="1">
    <location>
        <begin position="249"/>
        <end position="338"/>
    </location>
</feature>
<evidence type="ECO:0000313" key="2">
    <source>
        <dbReference type="EMBL" id="UQS86560.1"/>
    </source>
</evidence>
<organism evidence="2 3">
    <name type="scientific">Nicoliella spurrieriana</name>
    <dbReference type="NCBI Taxonomy" id="2925830"/>
    <lineage>
        <taxon>Bacteria</taxon>
        <taxon>Bacillati</taxon>
        <taxon>Bacillota</taxon>
        <taxon>Bacilli</taxon>
        <taxon>Lactobacillales</taxon>
        <taxon>Lactobacillaceae</taxon>
        <taxon>Nicoliella</taxon>
    </lineage>
</organism>
<reference evidence="2" key="1">
    <citation type="journal article" date="2022" name="Int. J. Syst. Evol. Microbiol.">
        <title>Apilactobacillus apisilvae sp. nov., Nicolia spurrieriana gen. nov. sp. nov., Bombilactobacillus folatiphilus sp. nov. and Bombilactobacillus thymidiniphilus sp. nov., four new lactic acid bacterial isolates from stingless bees Tetragonula carbonaria and Austroplebeia australis.</title>
        <authorList>
            <person name="Oliphant S.A."/>
            <person name="Watson-Haigh N.S."/>
            <person name="Sumby K.M."/>
            <person name="Gardner J."/>
            <person name="Groom S."/>
            <person name="Jiranek V."/>
        </authorList>
    </citation>
    <scope>NUCLEOTIDE SEQUENCE</scope>
    <source>
        <strain evidence="2">SGEP1_A5</strain>
    </source>
</reference>
<gene>
    <name evidence="2" type="ORF">MOO44_06610</name>
</gene>
<dbReference type="InterPro" id="IPR029491">
    <property type="entry name" value="Helicase_HTH"/>
</dbReference>
<dbReference type="Pfam" id="PF14493">
    <property type="entry name" value="HTH_40"/>
    <property type="match status" value="1"/>
</dbReference>